<sequence>MNCWKSVSSTKEFGHNRLFISSSLVAILTFMLLYVPYSIIHGVHYVDEAGTIPFIITLCMLPLLHMSMHILPLIVMKKRVKLTFNQSKVIGLPINYYVKSFLTKKTAIIVAISPTIFLTLPGLISSFYFSDYYVYILLVTCLHIGISFIDFWYIKQIIQAPKTAYIEKGHDGLDILMKTN</sequence>
<evidence type="ECO:0000313" key="2">
    <source>
        <dbReference type="EMBL" id="RDW18186.1"/>
    </source>
</evidence>
<gene>
    <name evidence="2" type="ORF">CWR48_11400</name>
</gene>
<accession>A0A3D8PPW7</accession>
<protein>
    <recommendedName>
        <fullName evidence="4">DUF3267 domain-containing protein</fullName>
    </recommendedName>
</protein>
<dbReference type="Pfam" id="PF11667">
    <property type="entry name" value="DUF3267"/>
    <property type="match status" value="1"/>
</dbReference>
<evidence type="ECO:0008006" key="4">
    <source>
        <dbReference type="Google" id="ProtNLM"/>
    </source>
</evidence>
<evidence type="ECO:0000256" key="1">
    <source>
        <dbReference type="SAM" id="Phobius"/>
    </source>
</evidence>
<feature type="transmembrane region" description="Helical" evidence="1">
    <location>
        <begin position="52"/>
        <end position="75"/>
    </location>
</feature>
<feature type="transmembrane region" description="Helical" evidence="1">
    <location>
        <begin position="135"/>
        <end position="154"/>
    </location>
</feature>
<reference evidence="3" key="1">
    <citation type="submission" date="2017-11" db="EMBL/GenBank/DDBJ databases">
        <authorList>
            <person name="Zhu W."/>
        </authorList>
    </citation>
    <scope>NUCLEOTIDE SEQUENCE [LARGE SCALE GENOMIC DNA]</scope>
    <source>
        <strain evidence="3">CAU 1183</strain>
    </source>
</reference>
<name>A0A3D8PPW7_9BACI</name>
<evidence type="ECO:0000313" key="3">
    <source>
        <dbReference type="Proteomes" id="UP000257143"/>
    </source>
</evidence>
<feature type="transmembrane region" description="Helical" evidence="1">
    <location>
        <begin position="107"/>
        <end position="129"/>
    </location>
</feature>
<proteinExistence type="predicted"/>
<dbReference type="RefSeq" id="WP_115773367.1">
    <property type="nucleotide sequence ID" value="NZ_PIOC01000017.1"/>
</dbReference>
<organism evidence="2 3">
    <name type="scientific">Oceanobacillus arenosus</name>
    <dbReference type="NCBI Taxonomy" id="1229153"/>
    <lineage>
        <taxon>Bacteria</taxon>
        <taxon>Bacillati</taxon>
        <taxon>Bacillota</taxon>
        <taxon>Bacilli</taxon>
        <taxon>Bacillales</taxon>
        <taxon>Bacillaceae</taxon>
        <taxon>Oceanobacillus</taxon>
    </lineage>
</organism>
<comment type="caution">
    <text evidence="2">The sequence shown here is derived from an EMBL/GenBank/DDBJ whole genome shotgun (WGS) entry which is preliminary data.</text>
</comment>
<keyword evidence="3" id="KW-1185">Reference proteome</keyword>
<dbReference type="EMBL" id="PIOC01000017">
    <property type="protein sequence ID" value="RDW18186.1"/>
    <property type="molecule type" value="Genomic_DNA"/>
</dbReference>
<dbReference type="AlphaFoldDB" id="A0A3D8PPW7"/>
<dbReference type="Proteomes" id="UP000257143">
    <property type="component" value="Unassembled WGS sequence"/>
</dbReference>
<feature type="transmembrane region" description="Helical" evidence="1">
    <location>
        <begin position="18"/>
        <end position="40"/>
    </location>
</feature>
<dbReference type="InterPro" id="IPR021683">
    <property type="entry name" value="DUF3267"/>
</dbReference>
<keyword evidence="1" id="KW-0472">Membrane</keyword>
<keyword evidence="1" id="KW-1133">Transmembrane helix</keyword>
<keyword evidence="1" id="KW-0812">Transmembrane</keyword>
<dbReference type="OrthoDB" id="2360495at2"/>